<dbReference type="EMBL" id="GL945017">
    <property type="protein sequence ID" value="EGN57372.1"/>
    <property type="molecule type" value="Genomic_DNA"/>
</dbReference>
<dbReference type="eggNOG" id="COG4706">
    <property type="taxonomic scope" value="Bacteria"/>
</dbReference>
<protein>
    <recommendedName>
        <fullName evidence="3">Pseudouridylate synthase</fullName>
    </recommendedName>
</protein>
<dbReference type="SUPFAM" id="SSF54637">
    <property type="entry name" value="Thioesterase/thiol ester dehydrase-isomerase"/>
    <property type="match status" value="1"/>
</dbReference>
<evidence type="ECO:0000313" key="1">
    <source>
        <dbReference type="EMBL" id="EGN57372.1"/>
    </source>
</evidence>
<dbReference type="AlphaFoldDB" id="F8N756"/>
<organism evidence="1 2">
    <name type="scientific">Hallella multisaccharivorax DSM 17128</name>
    <dbReference type="NCBI Taxonomy" id="688246"/>
    <lineage>
        <taxon>Bacteria</taxon>
        <taxon>Pseudomonadati</taxon>
        <taxon>Bacteroidota</taxon>
        <taxon>Bacteroidia</taxon>
        <taxon>Bacteroidales</taxon>
        <taxon>Prevotellaceae</taxon>
        <taxon>Hallella</taxon>
    </lineage>
</organism>
<dbReference type="InterPro" id="IPR029069">
    <property type="entry name" value="HotDog_dom_sf"/>
</dbReference>
<keyword evidence="2" id="KW-1185">Reference proteome</keyword>
<sequence>MDYSHPTSDFVEHIDIHTLLPQQEPFVMVDTLTYYDSTTVKTRTSLKADNVFMHDNDLATAGMIENIAQTCAARIGYVNNYILRKGGQIGVIANVRKLKVFGHPHVGSMIETTVSIQAEALGMTLANATIEENGKLLAKTQIKLAINEARPL</sequence>
<reference evidence="2" key="1">
    <citation type="journal article" date="2011" name="Stand. Genomic Sci.">
        <title>Non-contiguous finished genome sequence of the opportunistic oral pathogen Prevotella multisaccharivorax type strain (PPPA20).</title>
        <authorList>
            <person name="Pati A."/>
            <person name="Gronow S."/>
            <person name="Lu M."/>
            <person name="Lapidus A."/>
            <person name="Nolan M."/>
            <person name="Lucas S."/>
            <person name="Hammon N."/>
            <person name="Deshpande S."/>
            <person name="Cheng J.F."/>
            <person name="Tapia R."/>
            <person name="Han C."/>
            <person name="Goodwin L."/>
            <person name="Pitluck S."/>
            <person name="Liolios K."/>
            <person name="Pagani I."/>
            <person name="Mavromatis K."/>
            <person name="Mikhailova N."/>
            <person name="Huntemann M."/>
            <person name="Chen A."/>
            <person name="Palaniappan K."/>
            <person name="Land M."/>
            <person name="Hauser L."/>
            <person name="Detter J.C."/>
            <person name="Brambilla E.M."/>
            <person name="Rohde M."/>
            <person name="Goker M."/>
            <person name="Woyke T."/>
            <person name="Bristow J."/>
            <person name="Eisen J.A."/>
            <person name="Markowitz V."/>
            <person name="Hugenholtz P."/>
            <person name="Kyrpides N.C."/>
            <person name="Klenk H.P."/>
            <person name="Ivanova N."/>
        </authorList>
    </citation>
    <scope>NUCLEOTIDE SEQUENCE [LARGE SCALE GENOMIC DNA]</scope>
    <source>
        <strain evidence="2">DSM 17128</strain>
    </source>
</reference>
<evidence type="ECO:0000313" key="2">
    <source>
        <dbReference type="Proteomes" id="UP000002772"/>
    </source>
</evidence>
<dbReference type="InterPro" id="IPR016776">
    <property type="entry name" value="ApeP-like_dehydratase"/>
</dbReference>
<dbReference type="HOGENOM" id="CLU_116661_2_0_10"/>
<dbReference type="STRING" id="688246.Premu_1974"/>
<dbReference type="Pfam" id="PF22817">
    <property type="entry name" value="ApeP-like"/>
    <property type="match status" value="1"/>
</dbReference>
<dbReference type="Gene3D" id="3.10.129.10">
    <property type="entry name" value="Hotdog Thioesterase"/>
    <property type="match status" value="1"/>
</dbReference>
<proteinExistence type="predicted"/>
<evidence type="ECO:0008006" key="3">
    <source>
        <dbReference type="Google" id="ProtNLM"/>
    </source>
</evidence>
<accession>F8N756</accession>
<name>F8N756_9BACT</name>
<dbReference type="Proteomes" id="UP000002772">
    <property type="component" value="Unassembled WGS sequence"/>
</dbReference>
<dbReference type="RefSeq" id="WP_007574882.1">
    <property type="nucleotide sequence ID" value="NZ_BPTS01000002.1"/>
</dbReference>
<gene>
    <name evidence="1" type="ORF">Premu_1974</name>
</gene>